<dbReference type="Proteomes" id="UP000198897">
    <property type="component" value="Unassembled WGS sequence"/>
</dbReference>
<dbReference type="OrthoDB" id="2967872at2"/>
<proteinExistence type="predicted"/>
<keyword evidence="3" id="KW-1185">Reference proteome</keyword>
<dbReference type="AlphaFoldDB" id="A0A1I2Q8H1"/>
<protein>
    <recommendedName>
        <fullName evidence="4">Lipoprotein</fullName>
    </recommendedName>
</protein>
<organism evidence="2 3">
    <name type="scientific">Halobacillus alkaliphilus</name>
    <dbReference type="NCBI Taxonomy" id="396056"/>
    <lineage>
        <taxon>Bacteria</taxon>
        <taxon>Bacillati</taxon>
        <taxon>Bacillota</taxon>
        <taxon>Bacilli</taxon>
        <taxon>Bacillales</taxon>
        <taxon>Bacillaceae</taxon>
        <taxon>Halobacillus</taxon>
    </lineage>
</organism>
<dbReference type="EMBL" id="FOOG01000028">
    <property type="protein sequence ID" value="SFG22086.1"/>
    <property type="molecule type" value="Genomic_DNA"/>
</dbReference>
<evidence type="ECO:0008006" key="4">
    <source>
        <dbReference type="Google" id="ProtNLM"/>
    </source>
</evidence>
<evidence type="ECO:0000256" key="1">
    <source>
        <dbReference type="SAM" id="MobiDB-lite"/>
    </source>
</evidence>
<reference evidence="3" key="1">
    <citation type="submission" date="2016-10" db="EMBL/GenBank/DDBJ databases">
        <authorList>
            <person name="Varghese N."/>
            <person name="Submissions S."/>
        </authorList>
    </citation>
    <scope>NUCLEOTIDE SEQUENCE [LARGE SCALE GENOMIC DNA]</scope>
    <source>
        <strain evidence="3">FP5</strain>
    </source>
</reference>
<evidence type="ECO:0000313" key="3">
    <source>
        <dbReference type="Proteomes" id="UP000198897"/>
    </source>
</evidence>
<dbReference type="PROSITE" id="PS51257">
    <property type="entry name" value="PROKAR_LIPOPROTEIN"/>
    <property type="match status" value="1"/>
</dbReference>
<feature type="region of interest" description="Disordered" evidence="1">
    <location>
        <begin position="21"/>
        <end position="42"/>
    </location>
</feature>
<sequence length="209" mass="22994">MKRFMILIGVALVLAGCTNKGSETGQAQEENGGENASSSSLVVKPAKLSKREKTLVNQIGVDYQTFFTVDGKVTEGEALISSIDVYENGELINEITTQSTAEENNKYKKALHSFQLRMGEEMNDLTIGGPDGYVAGQAQQPADLRAFLFEYPEEQVTISKGETVYWAYLMGSSQGELSSRGNEDLKTLPPSVKNEDYAIVFKMELNKEK</sequence>
<evidence type="ECO:0000313" key="2">
    <source>
        <dbReference type="EMBL" id="SFG22086.1"/>
    </source>
</evidence>
<gene>
    <name evidence="2" type="ORF">SAMN05216353_12848</name>
</gene>
<name>A0A1I2Q8H1_9BACI</name>
<dbReference type="RefSeq" id="WP_089752841.1">
    <property type="nucleotide sequence ID" value="NZ_FOOG01000028.1"/>
</dbReference>
<accession>A0A1I2Q8H1</accession>